<dbReference type="EMBL" id="DSTK01000004">
    <property type="protein sequence ID" value="HFK95767.1"/>
    <property type="molecule type" value="Genomic_DNA"/>
</dbReference>
<evidence type="ECO:0000313" key="1">
    <source>
        <dbReference type="EMBL" id="HFK95767.1"/>
    </source>
</evidence>
<name>A0A832E922_9BACT</name>
<comment type="caution">
    <text evidence="1">The sequence shown here is derived from an EMBL/GenBank/DDBJ whole genome shotgun (WGS) entry which is preliminary data.</text>
</comment>
<proteinExistence type="predicted"/>
<accession>A0A832E922</accession>
<protein>
    <submittedName>
        <fullName evidence="1">DUF4416 family protein</fullName>
    </submittedName>
</protein>
<dbReference type="InterPro" id="IPR025529">
    <property type="entry name" value="DUF4416"/>
</dbReference>
<reference evidence="1" key="1">
    <citation type="journal article" date="2020" name="mSystems">
        <title>Genome- and Community-Level Interaction Insights into Carbon Utilization and Element Cycling Functions of Hydrothermarchaeota in Hydrothermal Sediment.</title>
        <authorList>
            <person name="Zhou Z."/>
            <person name="Liu Y."/>
            <person name="Xu W."/>
            <person name="Pan J."/>
            <person name="Luo Z.H."/>
            <person name="Li M."/>
        </authorList>
    </citation>
    <scope>NUCLEOTIDE SEQUENCE [LARGE SCALE GENOMIC DNA]</scope>
    <source>
        <strain evidence="1">SpSt-456</strain>
    </source>
</reference>
<organism evidence="1">
    <name type="scientific">Desulfacinum infernum</name>
    <dbReference type="NCBI Taxonomy" id="35837"/>
    <lineage>
        <taxon>Bacteria</taxon>
        <taxon>Pseudomonadati</taxon>
        <taxon>Thermodesulfobacteriota</taxon>
        <taxon>Syntrophobacteria</taxon>
        <taxon>Syntrophobacterales</taxon>
        <taxon>Syntrophobacteraceae</taxon>
        <taxon>Desulfacinum</taxon>
    </lineage>
</organism>
<dbReference type="AlphaFoldDB" id="A0A832E922"/>
<sequence>MSVPKAPKPCKLVFGLLFREDDGKIAALRSLTDLFGPLDAVTRPQDFAFTRFYEKEMGPGIRRLFGSFDTLVDPGLLPDIKARTNRLEQDTACDGRRTVNVDPGLLCEERLVLATGKNAGHRIYLRDGIYADLTLLYRDGAYRPLPWTYPDYAQDETRRFFGLLRGILIARRSGRIPRRPDPMEDCES</sequence>
<dbReference type="Pfam" id="PF14385">
    <property type="entry name" value="DUF4416"/>
    <property type="match status" value="1"/>
</dbReference>
<gene>
    <name evidence="1" type="ORF">ENS06_00400</name>
</gene>